<keyword evidence="1" id="KW-1133">Transmembrane helix</keyword>
<dbReference type="EMBL" id="BAABRU010000008">
    <property type="protein sequence ID" value="GAA5528653.1"/>
    <property type="molecule type" value="Genomic_DNA"/>
</dbReference>
<name>A0ABP9X266_9CHLR</name>
<keyword evidence="1" id="KW-0472">Membrane</keyword>
<sequence length="49" mass="5683">MKDESLTNRFNHVFQALISRIVQLSTLINHGKIPIVLIFFLLHPSYFLG</sequence>
<keyword evidence="1" id="KW-0812">Transmembrane</keyword>
<evidence type="ECO:0000313" key="2">
    <source>
        <dbReference type="EMBL" id="GAA5528653.1"/>
    </source>
</evidence>
<accession>A0ABP9X266</accession>
<dbReference type="Proteomes" id="UP001428290">
    <property type="component" value="Unassembled WGS sequence"/>
</dbReference>
<protein>
    <submittedName>
        <fullName evidence="2">Uncharacterized protein</fullName>
    </submittedName>
</protein>
<keyword evidence="3" id="KW-1185">Reference proteome</keyword>
<reference evidence="2 3" key="1">
    <citation type="submission" date="2024-02" db="EMBL/GenBank/DDBJ databases">
        <title>Herpetosiphon gulosus NBRC 112829.</title>
        <authorList>
            <person name="Ichikawa N."/>
            <person name="Katano-Makiyama Y."/>
            <person name="Hidaka K."/>
        </authorList>
    </citation>
    <scope>NUCLEOTIDE SEQUENCE [LARGE SCALE GENOMIC DNA]</scope>
    <source>
        <strain evidence="2 3">NBRC 112829</strain>
    </source>
</reference>
<gene>
    <name evidence="2" type="ORF">Hgul01_02455</name>
</gene>
<comment type="caution">
    <text evidence="2">The sequence shown here is derived from an EMBL/GenBank/DDBJ whole genome shotgun (WGS) entry which is preliminary data.</text>
</comment>
<organism evidence="2 3">
    <name type="scientific">Herpetosiphon gulosus</name>
    <dbReference type="NCBI Taxonomy" id="1973496"/>
    <lineage>
        <taxon>Bacteria</taxon>
        <taxon>Bacillati</taxon>
        <taxon>Chloroflexota</taxon>
        <taxon>Chloroflexia</taxon>
        <taxon>Herpetosiphonales</taxon>
        <taxon>Herpetosiphonaceae</taxon>
        <taxon>Herpetosiphon</taxon>
    </lineage>
</organism>
<evidence type="ECO:0000256" key="1">
    <source>
        <dbReference type="SAM" id="Phobius"/>
    </source>
</evidence>
<evidence type="ECO:0000313" key="3">
    <source>
        <dbReference type="Proteomes" id="UP001428290"/>
    </source>
</evidence>
<proteinExistence type="predicted"/>
<feature type="transmembrane region" description="Helical" evidence="1">
    <location>
        <begin position="21"/>
        <end position="42"/>
    </location>
</feature>